<protein>
    <submittedName>
        <fullName evidence="1">Uncharacterized protein</fullName>
    </submittedName>
</protein>
<evidence type="ECO:0000313" key="1">
    <source>
        <dbReference type="EMBL" id="KAJ5253397.1"/>
    </source>
</evidence>
<accession>A0ABQ8W0H1</accession>
<dbReference type="EMBL" id="JAPVEB010000012">
    <property type="protein sequence ID" value="KAJ5253397.1"/>
    <property type="molecule type" value="Genomic_DNA"/>
</dbReference>
<comment type="caution">
    <text evidence="1">The sequence shown here is derived from an EMBL/GenBank/DDBJ whole genome shotgun (WGS) entry which is preliminary data.</text>
</comment>
<evidence type="ECO:0000313" key="2">
    <source>
        <dbReference type="Proteomes" id="UP001220256"/>
    </source>
</evidence>
<name>A0ABQ8W0H1_PENCH</name>
<organism evidence="1 2">
    <name type="scientific">Penicillium chrysogenum</name>
    <name type="common">Penicillium notatum</name>
    <dbReference type="NCBI Taxonomy" id="5076"/>
    <lineage>
        <taxon>Eukaryota</taxon>
        <taxon>Fungi</taxon>
        <taxon>Dikarya</taxon>
        <taxon>Ascomycota</taxon>
        <taxon>Pezizomycotina</taxon>
        <taxon>Eurotiomycetes</taxon>
        <taxon>Eurotiomycetidae</taxon>
        <taxon>Eurotiales</taxon>
        <taxon>Aspergillaceae</taxon>
        <taxon>Penicillium</taxon>
        <taxon>Penicillium chrysogenum species complex</taxon>
    </lineage>
</organism>
<keyword evidence="2" id="KW-1185">Reference proteome</keyword>
<dbReference type="Proteomes" id="UP001220256">
    <property type="component" value="Unassembled WGS sequence"/>
</dbReference>
<gene>
    <name evidence="1" type="ORF">N7505_012060</name>
</gene>
<sequence length="150" mass="17137">MTNLQVRRVSDSVQSPPDTFTFSFTNLRTCLINDPQFFRFIGAKYAEAAFETPPAREPVELSASRTFAMQFICHLPKLYTSTVAKVYAVHQSLYMIVAVYTYNVGFRRSTNPAIPFYSKVNIERKLIIIFALYLQVQPQWMGQVQGGCMS</sequence>
<proteinExistence type="predicted"/>
<reference evidence="1 2" key="1">
    <citation type="journal article" date="2023" name="IMA Fungus">
        <title>Comparative genomic study of the Penicillium genus elucidates a diverse pangenome and 15 lateral gene transfer events.</title>
        <authorList>
            <person name="Petersen C."/>
            <person name="Sorensen T."/>
            <person name="Nielsen M.R."/>
            <person name="Sondergaard T.E."/>
            <person name="Sorensen J.L."/>
            <person name="Fitzpatrick D.A."/>
            <person name="Frisvad J.C."/>
            <person name="Nielsen K.L."/>
        </authorList>
    </citation>
    <scope>NUCLEOTIDE SEQUENCE [LARGE SCALE GENOMIC DNA]</scope>
    <source>
        <strain evidence="1 2">IBT 3361</strain>
    </source>
</reference>